<dbReference type="Pfam" id="PF02770">
    <property type="entry name" value="Acyl-CoA_dh_M"/>
    <property type="match status" value="1"/>
</dbReference>
<organism evidence="14 15">
    <name type="scientific">Nicrophorus vespilloides</name>
    <name type="common">Boreal carrion beetle</name>
    <dbReference type="NCBI Taxonomy" id="110193"/>
    <lineage>
        <taxon>Eukaryota</taxon>
        <taxon>Metazoa</taxon>
        <taxon>Ecdysozoa</taxon>
        <taxon>Arthropoda</taxon>
        <taxon>Hexapoda</taxon>
        <taxon>Insecta</taxon>
        <taxon>Pterygota</taxon>
        <taxon>Neoptera</taxon>
        <taxon>Endopterygota</taxon>
        <taxon>Coleoptera</taxon>
        <taxon>Polyphaga</taxon>
        <taxon>Staphyliniformia</taxon>
        <taxon>Silphidae</taxon>
        <taxon>Nicrophorinae</taxon>
        <taxon>Nicrophorus</taxon>
    </lineage>
</organism>
<accession>A0ABM1N9G7</accession>
<keyword evidence="8" id="KW-0496">Mitochondrion</keyword>
<evidence type="ECO:0000256" key="8">
    <source>
        <dbReference type="ARBA" id="ARBA00023128"/>
    </source>
</evidence>
<feature type="domain" description="Acyl-CoA dehydrogenase/oxidase N-terminal" evidence="12">
    <location>
        <begin position="112"/>
        <end position="191"/>
    </location>
</feature>
<evidence type="ECO:0000256" key="4">
    <source>
        <dbReference type="ARBA" id="ARBA00022630"/>
    </source>
</evidence>
<dbReference type="InterPro" id="IPR009075">
    <property type="entry name" value="AcylCo_DH/oxidase_C"/>
</dbReference>
<dbReference type="InterPro" id="IPR046373">
    <property type="entry name" value="Acyl-CoA_Oxase/DH_mid-dom_sf"/>
</dbReference>
<dbReference type="InterPro" id="IPR037069">
    <property type="entry name" value="AcylCoA_DH/ox_N_sf"/>
</dbReference>
<dbReference type="PANTHER" id="PTHR43884:SF9">
    <property type="entry name" value="COMPLEX I ASSEMBLY FACTOR ACAD9, MITOCHONDRIAL"/>
    <property type="match status" value="1"/>
</dbReference>
<dbReference type="Gene3D" id="2.40.110.10">
    <property type="entry name" value="Butyryl-CoA Dehydrogenase, subunit A, domain 2"/>
    <property type="match status" value="1"/>
</dbReference>
<comment type="subcellular location">
    <subcellularLocation>
        <location evidence="2">Mitochondrion</location>
    </subcellularLocation>
</comment>
<dbReference type="GeneID" id="108567482"/>
<keyword evidence="7 9" id="KW-0560">Oxidoreductase</keyword>
<keyword evidence="14" id="KW-1185">Reference proteome</keyword>
<feature type="domain" description="Acyl-CoA oxidase/dehydrogenase middle" evidence="11">
    <location>
        <begin position="205"/>
        <end position="290"/>
    </location>
</feature>
<evidence type="ECO:0000256" key="9">
    <source>
        <dbReference type="RuleBase" id="RU362125"/>
    </source>
</evidence>
<keyword evidence="4 9" id="KW-0285">Flavoprotein</keyword>
<dbReference type="InterPro" id="IPR006091">
    <property type="entry name" value="Acyl-CoA_Oxase/DH_mid-dom"/>
</dbReference>
<comment type="similarity">
    <text evidence="3 9">Belongs to the acyl-CoA dehydrogenase family.</text>
</comment>
<name>A0ABM1N9G7_NICVS</name>
<evidence type="ECO:0000259" key="13">
    <source>
        <dbReference type="Pfam" id="PF21343"/>
    </source>
</evidence>
<evidence type="ECO:0000256" key="6">
    <source>
        <dbReference type="ARBA" id="ARBA00022946"/>
    </source>
</evidence>
<evidence type="ECO:0000259" key="10">
    <source>
        <dbReference type="Pfam" id="PF00441"/>
    </source>
</evidence>
<evidence type="ECO:0000256" key="7">
    <source>
        <dbReference type="ARBA" id="ARBA00023002"/>
    </source>
</evidence>
<dbReference type="InterPro" id="IPR009100">
    <property type="entry name" value="AcylCoA_DH/oxidase_NM_dom_sf"/>
</dbReference>
<keyword evidence="6" id="KW-0809">Transit peptide</keyword>
<evidence type="ECO:0000256" key="2">
    <source>
        <dbReference type="ARBA" id="ARBA00004173"/>
    </source>
</evidence>
<dbReference type="SUPFAM" id="SSF56645">
    <property type="entry name" value="Acyl-CoA dehydrogenase NM domain-like"/>
    <property type="match status" value="1"/>
</dbReference>
<dbReference type="Gene3D" id="1.20.140.10">
    <property type="entry name" value="Butyryl-CoA Dehydrogenase, subunit A, domain 3"/>
    <property type="match status" value="2"/>
</dbReference>
<evidence type="ECO:0000313" key="14">
    <source>
        <dbReference type="Proteomes" id="UP000695000"/>
    </source>
</evidence>
<dbReference type="InterPro" id="IPR013786">
    <property type="entry name" value="AcylCoA_DH/ox_N"/>
</dbReference>
<dbReference type="PANTHER" id="PTHR43884">
    <property type="entry name" value="ACYL-COA DEHYDROGENASE"/>
    <property type="match status" value="1"/>
</dbReference>
<protein>
    <submittedName>
        <fullName evidence="15">Acyl-CoA dehydrogenase family member 9, mitochondrial</fullName>
    </submittedName>
</protein>
<dbReference type="Pfam" id="PF00441">
    <property type="entry name" value="Acyl-CoA_dh_1"/>
    <property type="match status" value="1"/>
</dbReference>
<feature type="domain" description="Acyl-CoA dehydrogenase/oxidase C-terminal" evidence="10">
    <location>
        <begin position="318"/>
        <end position="437"/>
    </location>
</feature>
<dbReference type="Pfam" id="PF02771">
    <property type="entry name" value="Acyl-CoA_dh_N"/>
    <property type="match status" value="1"/>
</dbReference>
<dbReference type="Proteomes" id="UP000695000">
    <property type="component" value="Unplaced"/>
</dbReference>
<dbReference type="InterPro" id="IPR049448">
    <property type="entry name" value="ACAD9/ACADV-like_C"/>
</dbReference>
<keyword evidence="5 9" id="KW-0274">FAD</keyword>
<evidence type="ECO:0000259" key="11">
    <source>
        <dbReference type="Pfam" id="PF02770"/>
    </source>
</evidence>
<proteinExistence type="inferred from homology"/>
<evidence type="ECO:0000259" key="12">
    <source>
        <dbReference type="Pfam" id="PF02771"/>
    </source>
</evidence>
<gene>
    <name evidence="15" type="primary">LOC108567482</name>
</gene>
<evidence type="ECO:0000256" key="3">
    <source>
        <dbReference type="ARBA" id="ARBA00009347"/>
    </source>
</evidence>
<sequence length="634" mass="71421">MSVYLLKLCSEHLRPRRLVFPKRLSTQVAQKEETSSENESLKVFEKLSSIYQKKYEKKPQKPPFVKNLFVGEVDTDLLAYPEAIDKEELIKLENALLPVDFHFSQESEGVGLTKSVIDKLASMKLFGLQAPQLEGGSELKISEVLRYYESMGKQYNNIGAVHHESCGVNNLLKLGNENQLKKYLPDLISGKSICTLCTPDNKMSNMEVQMQATFDANKNVWILNGHRTKVINGSNADLFIVFAETEDKVRKGTKHVTAFIVDKLFGGITTKPVECHGLKETDIADVTFENTHIPAENVLGKVDRGEKMLAGILSEMWLSSGSYSIVQTKALLNKFIQHCKDISTKSENLATSEIVKKKVAEITCSLYAMESMTYMTGALMDQYEDQDCDLEAAIVKAYCAKYTHEAALSCLSLIGSPGFEEGHWCNEIYRNSLSNLILVEPMDHLKLVIALQGLQHAGIIIQEQVRKIRNPFYHATANLIRMWTKRKDHEDRPSLNLKLKEYFHPSLMNQANILEYSILRLQYVTEVLLADEGMEVVTKHVNLMRLADCILEIYAMVASLARVSRSYCIGLTNAEHEILLTESICMNAVLKVKANVTAIDIGYLSNSDAGHFAVAQRTMDIGHYFPEHPMAKNY</sequence>
<evidence type="ECO:0000313" key="15">
    <source>
        <dbReference type="RefSeq" id="XP_017783467.1"/>
    </source>
</evidence>
<evidence type="ECO:0000256" key="5">
    <source>
        <dbReference type="ARBA" id="ARBA00022827"/>
    </source>
</evidence>
<feature type="domain" description="ACAD9/ACADV-like C-terminal" evidence="13">
    <location>
        <begin position="505"/>
        <end position="616"/>
    </location>
</feature>
<evidence type="ECO:0000256" key="1">
    <source>
        <dbReference type="ARBA" id="ARBA00001974"/>
    </source>
</evidence>
<dbReference type="InterPro" id="IPR036250">
    <property type="entry name" value="AcylCo_DH-like_C"/>
</dbReference>
<comment type="cofactor">
    <cofactor evidence="1 9">
        <name>FAD</name>
        <dbReference type="ChEBI" id="CHEBI:57692"/>
    </cofactor>
</comment>
<reference evidence="15" key="1">
    <citation type="submission" date="2025-08" db="UniProtKB">
        <authorList>
            <consortium name="RefSeq"/>
        </authorList>
    </citation>
    <scope>IDENTIFICATION</scope>
    <source>
        <tissue evidence="15">Whole Larva</tissue>
    </source>
</reference>
<dbReference type="SUPFAM" id="SSF47203">
    <property type="entry name" value="Acyl-CoA dehydrogenase C-terminal domain-like"/>
    <property type="match status" value="1"/>
</dbReference>
<dbReference type="Gene3D" id="1.10.540.10">
    <property type="entry name" value="Acyl-CoA dehydrogenase/oxidase, N-terminal domain"/>
    <property type="match status" value="1"/>
</dbReference>
<dbReference type="RefSeq" id="XP_017783467.1">
    <property type="nucleotide sequence ID" value="XM_017927978.1"/>
</dbReference>
<dbReference type="Pfam" id="PF21343">
    <property type="entry name" value="ACAD9-ACADV_C"/>
    <property type="match status" value="1"/>
</dbReference>